<dbReference type="EMBL" id="CAUWAG010000011">
    <property type="protein sequence ID" value="CAJ2508364.1"/>
    <property type="molecule type" value="Genomic_DNA"/>
</dbReference>
<evidence type="ECO:0000313" key="1">
    <source>
        <dbReference type="EMBL" id="CAJ2508364.1"/>
    </source>
</evidence>
<sequence>MPRHVSALLETTQTSPGSLANTFTVAETTLFRLPRRAESASQAARTAGTNTQQHYVVGLLTASRGSPILRR</sequence>
<comment type="caution">
    <text evidence="1">The sequence shown here is derived from an EMBL/GenBank/DDBJ whole genome shotgun (WGS) entry which is preliminary data.</text>
</comment>
<reference evidence="1" key="1">
    <citation type="submission" date="2023-10" db="EMBL/GenBank/DDBJ databases">
        <authorList>
            <person name="Hackl T."/>
        </authorList>
    </citation>
    <scope>NUCLEOTIDE SEQUENCE</scope>
</reference>
<protein>
    <submittedName>
        <fullName evidence="1">Uu.00g133900.m01.CDS01</fullName>
    </submittedName>
</protein>
<gene>
    <name evidence="1" type="ORF">KHLLAP_LOCUS8832</name>
</gene>
<organism evidence="1 2">
    <name type="scientific">Anthostomella pinea</name>
    <dbReference type="NCBI Taxonomy" id="933095"/>
    <lineage>
        <taxon>Eukaryota</taxon>
        <taxon>Fungi</taxon>
        <taxon>Dikarya</taxon>
        <taxon>Ascomycota</taxon>
        <taxon>Pezizomycotina</taxon>
        <taxon>Sordariomycetes</taxon>
        <taxon>Xylariomycetidae</taxon>
        <taxon>Xylariales</taxon>
        <taxon>Xylariaceae</taxon>
        <taxon>Anthostomella</taxon>
    </lineage>
</organism>
<dbReference type="AlphaFoldDB" id="A0AAI8VNU1"/>
<name>A0AAI8VNU1_9PEZI</name>
<proteinExistence type="predicted"/>
<keyword evidence="2" id="KW-1185">Reference proteome</keyword>
<evidence type="ECO:0000313" key="2">
    <source>
        <dbReference type="Proteomes" id="UP001295740"/>
    </source>
</evidence>
<accession>A0AAI8VNU1</accession>
<dbReference type="Proteomes" id="UP001295740">
    <property type="component" value="Unassembled WGS sequence"/>
</dbReference>